<name>A0A6J1DBS2_MOMCH</name>
<evidence type="ECO:0000256" key="1">
    <source>
        <dbReference type="ARBA" id="ARBA00009748"/>
    </source>
</evidence>
<comment type="similarity">
    <text evidence="1 3">Belongs to the plant LTP family.</text>
</comment>
<dbReference type="OrthoDB" id="1920459at2759"/>
<dbReference type="SUPFAM" id="SSF47699">
    <property type="entry name" value="Bifunctional inhibitor/lipid-transfer protein/seed storage 2S albumin"/>
    <property type="match status" value="1"/>
</dbReference>
<dbReference type="AlphaFoldDB" id="A0A6J1DBS2"/>
<dbReference type="CDD" id="cd01960">
    <property type="entry name" value="nsLTP1"/>
    <property type="match status" value="1"/>
</dbReference>
<keyword evidence="6" id="KW-1185">Reference proteome</keyword>
<dbReference type="PRINTS" id="PR00382">
    <property type="entry name" value="LIPIDTRNSFER"/>
</dbReference>
<reference evidence="7" key="1">
    <citation type="submission" date="2025-08" db="UniProtKB">
        <authorList>
            <consortium name="RefSeq"/>
        </authorList>
    </citation>
    <scope>IDENTIFICATION</scope>
    <source>
        <strain evidence="7">OHB3-1</strain>
    </source>
</reference>
<feature type="domain" description="Bifunctional inhibitor/plant lipid transfer protein/seed storage helical" evidence="5">
    <location>
        <begin position="24"/>
        <end position="108"/>
    </location>
</feature>
<protein>
    <recommendedName>
        <fullName evidence="3">Non-specific lipid-transfer protein</fullName>
    </recommendedName>
</protein>
<organism evidence="6 7">
    <name type="scientific">Momordica charantia</name>
    <name type="common">Bitter gourd</name>
    <name type="synonym">Balsam pear</name>
    <dbReference type="NCBI Taxonomy" id="3673"/>
    <lineage>
        <taxon>Eukaryota</taxon>
        <taxon>Viridiplantae</taxon>
        <taxon>Streptophyta</taxon>
        <taxon>Embryophyta</taxon>
        <taxon>Tracheophyta</taxon>
        <taxon>Spermatophyta</taxon>
        <taxon>Magnoliopsida</taxon>
        <taxon>eudicotyledons</taxon>
        <taxon>Gunneridae</taxon>
        <taxon>Pentapetalae</taxon>
        <taxon>rosids</taxon>
        <taxon>fabids</taxon>
        <taxon>Cucurbitales</taxon>
        <taxon>Cucurbitaceae</taxon>
        <taxon>Momordiceae</taxon>
        <taxon>Momordica</taxon>
    </lineage>
</organism>
<evidence type="ECO:0000256" key="3">
    <source>
        <dbReference type="RuleBase" id="RU000628"/>
    </source>
</evidence>
<evidence type="ECO:0000256" key="2">
    <source>
        <dbReference type="ARBA" id="ARBA00023157"/>
    </source>
</evidence>
<sequence>MALKLAAMVFVILLLRDSEAAISCSDVVTDLRPCVSYLVSGSGKPPAACCTGANALASAATTTADKKAACECIKSAAGSLNYNAKLAQDLPSNCGISLPFTVSASVDCSKIG</sequence>
<dbReference type="InterPro" id="IPR036312">
    <property type="entry name" value="Bifun_inhib/LTP/seed_sf"/>
</dbReference>
<dbReference type="KEGG" id="mcha:111019036"/>
<evidence type="ECO:0000259" key="5">
    <source>
        <dbReference type="SMART" id="SM00499"/>
    </source>
</evidence>
<keyword evidence="4" id="KW-0732">Signal</keyword>
<evidence type="ECO:0000313" key="7">
    <source>
        <dbReference type="RefSeq" id="XP_022151019.1"/>
    </source>
</evidence>
<proteinExistence type="inferred from homology"/>
<evidence type="ECO:0000313" key="6">
    <source>
        <dbReference type="Proteomes" id="UP000504603"/>
    </source>
</evidence>
<dbReference type="Pfam" id="PF00234">
    <property type="entry name" value="Tryp_alpha_amyl"/>
    <property type="match status" value="1"/>
</dbReference>
<dbReference type="InterPro" id="IPR016140">
    <property type="entry name" value="Bifunc_inhib/LTP/seed_store"/>
</dbReference>
<dbReference type="GO" id="GO:0008289">
    <property type="term" value="F:lipid binding"/>
    <property type="evidence" value="ECO:0007669"/>
    <property type="project" value="UniProtKB-KW"/>
</dbReference>
<feature type="signal peptide" evidence="4">
    <location>
        <begin position="1"/>
        <end position="20"/>
    </location>
</feature>
<keyword evidence="3" id="KW-0813">Transport</keyword>
<gene>
    <name evidence="7" type="primary">LOC111019036</name>
</gene>
<comment type="function">
    <text evidence="3">Plant non-specific lipid-transfer proteins transfer phospholipids as well as galactolipids across membranes. May play a role in wax or cutin deposition in the cell walls of expanding epidermal cells and certain secretory tissues.</text>
</comment>
<dbReference type="Gene3D" id="1.10.110.10">
    <property type="entry name" value="Plant lipid-transfer and hydrophobic proteins"/>
    <property type="match status" value="1"/>
</dbReference>
<dbReference type="Proteomes" id="UP000504603">
    <property type="component" value="Unplaced"/>
</dbReference>
<keyword evidence="3" id="KW-0446">Lipid-binding</keyword>
<dbReference type="GO" id="GO:0006869">
    <property type="term" value="P:lipid transport"/>
    <property type="evidence" value="ECO:0007669"/>
    <property type="project" value="InterPro"/>
</dbReference>
<accession>A0A6J1DBS2</accession>
<dbReference type="GeneID" id="111019036"/>
<dbReference type="InterPro" id="IPR000528">
    <property type="entry name" value="Plant_nsLTP"/>
</dbReference>
<feature type="chain" id="PRO_5026725935" description="Non-specific lipid-transfer protein" evidence="4">
    <location>
        <begin position="21"/>
        <end position="112"/>
    </location>
</feature>
<dbReference type="PANTHER" id="PTHR33076">
    <property type="entry name" value="NON-SPECIFIC LIPID-TRANSFER PROTEIN 2-RELATED"/>
    <property type="match status" value="1"/>
</dbReference>
<evidence type="ECO:0000256" key="4">
    <source>
        <dbReference type="SAM" id="SignalP"/>
    </source>
</evidence>
<dbReference type="PROSITE" id="PS00597">
    <property type="entry name" value="PLANT_LTP"/>
    <property type="match status" value="1"/>
</dbReference>
<dbReference type="RefSeq" id="XP_022151019.1">
    <property type="nucleotide sequence ID" value="XM_022295327.1"/>
</dbReference>
<dbReference type="SMART" id="SM00499">
    <property type="entry name" value="AAI"/>
    <property type="match status" value="1"/>
</dbReference>
<keyword evidence="2" id="KW-1015">Disulfide bond</keyword>